<evidence type="ECO:0000313" key="3">
    <source>
        <dbReference type="Proteomes" id="UP000596977"/>
    </source>
</evidence>
<dbReference type="EMBL" id="BMKB01000001">
    <property type="protein sequence ID" value="GGA40982.1"/>
    <property type="molecule type" value="Genomic_DNA"/>
</dbReference>
<gene>
    <name evidence="2" type="ORF">GCM10011499_08200</name>
</gene>
<reference evidence="2 3" key="1">
    <citation type="journal article" date="2014" name="Int. J. Syst. Evol. Microbiol.">
        <title>Complete genome sequence of Corynebacterium casei LMG S-19264T (=DSM 44701T), isolated from a smear-ripened cheese.</title>
        <authorList>
            <consortium name="US DOE Joint Genome Institute (JGI-PGF)"/>
            <person name="Walter F."/>
            <person name="Albersmeier A."/>
            <person name="Kalinowski J."/>
            <person name="Ruckert C."/>
        </authorList>
    </citation>
    <scope>NUCLEOTIDE SEQUENCE [LARGE SCALE GENOMIC DNA]</scope>
    <source>
        <strain evidence="2 3">CGMCC 1.15896</strain>
    </source>
</reference>
<name>A0A916R896_9HYPH</name>
<protein>
    <submittedName>
        <fullName evidence="2">Uncharacterized protein</fullName>
    </submittedName>
</protein>
<dbReference type="RefSeq" id="WP_127073168.1">
    <property type="nucleotide sequence ID" value="NZ_BMKB01000001.1"/>
</dbReference>
<sequence>MSAIESIRSANRPSAAVSNAEQRILSFHREGLDRFARIIDGNKQYDILLSHRLSDEQIGEFPYDLDAETARARALALSEQALRKRSPRLLHPTYSGFVCDGRTSNNLREFAFFERLCAPLGIEILAHNYAAAERRPPRRSAGETEAILETILFDVRAFYAARKSVTASLVHQQILYSKSFFNFLLAFTEKDAVLPTALVLANDHSPVRVALSMVMKGLGVPRVYLQHAEVSECFPPLDFEHSILRNNRSLAVYERIAPVQGRTYVIARESTEPKIDALRRPRDGQVEVVIYPTSRVVSDALRDMLMRLKGNPNVSNVALKQHPGAAKPLDAFLEGTGVALLKDFPTEDHIAIAGNSSVAVELIAKGIPVYQNFDFDPVESDYYGFVRDGLTREVKLEQLSGRFWTPYRDDKDWLAVLSQWLSNSRECDADAAAFRTAMAEIGKIGRSSETTPSPQKRRSIKKRMKRILRRSFTRYPRFARYSIKGLYRVSTGLSRIAYRTNAWLKADVGQSAIPPNRSIGSASTQKPVRQKQPARRTLPGGAQVRKRELSEERARRQQLAAITMSGLPNPADWLLKAEALGVFESIVLIRAIDAMMSDRNPSISALFEGIPTPPRNSLAGVYAYLKRSEWINAEIDSNEIDRISDFINNSNVEEAVRRRLADALFSNIISIGTSDQLDHMLSHDSLVQWQRLAFNRRLQVLRKLANTGRIAEAAKRLEEMKQTATPLEALKLRNFEFLSGILNENWSHQDAEHSFLAVAPSDVAQDFETLVRPTYNTLRERMLYMEARVDAEQRNVLLHRVQTAIAEKRAFSCIRLSDREGYLFAEHGHFTTSDVLNCENHWWGTQLDPHLRAQIVSDALAAVGTADVVGIPAIYRFIRDVSPKTPSLIASLQSRGLVDVLVGIRAVTSPKATFSEDKVNVGVFGNIDTMARLASHAHRLVIATSVHARSLPEKLRAHKDMHHLELPTHFKTQLNERYVRGDDILPHVYPRLIDELEKVAEPGTLVLVAGGLIGKILVGRAREKGAVVLDIGHVIDDWANSRLSTLR</sequence>
<evidence type="ECO:0000256" key="1">
    <source>
        <dbReference type="SAM" id="MobiDB-lite"/>
    </source>
</evidence>
<dbReference type="Proteomes" id="UP000596977">
    <property type="component" value="Unassembled WGS sequence"/>
</dbReference>
<dbReference type="AlphaFoldDB" id="A0A916R896"/>
<organism evidence="2 3">
    <name type="scientific">Pelagibacterium lentulum</name>
    <dbReference type="NCBI Taxonomy" id="2029865"/>
    <lineage>
        <taxon>Bacteria</taxon>
        <taxon>Pseudomonadati</taxon>
        <taxon>Pseudomonadota</taxon>
        <taxon>Alphaproteobacteria</taxon>
        <taxon>Hyphomicrobiales</taxon>
        <taxon>Devosiaceae</taxon>
        <taxon>Pelagibacterium</taxon>
    </lineage>
</organism>
<accession>A0A916R896</accession>
<evidence type="ECO:0000313" key="2">
    <source>
        <dbReference type="EMBL" id="GGA40982.1"/>
    </source>
</evidence>
<feature type="region of interest" description="Disordered" evidence="1">
    <location>
        <begin position="514"/>
        <end position="550"/>
    </location>
</feature>
<proteinExistence type="predicted"/>
<keyword evidence="3" id="KW-1185">Reference proteome</keyword>
<feature type="compositionally biased region" description="Polar residues" evidence="1">
    <location>
        <begin position="518"/>
        <end position="527"/>
    </location>
</feature>
<dbReference type="OrthoDB" id="7284833at2"/>
<comment type="caution">
    <text evidence="2">The sequence shown here is derived from an EMBL/GenBank/DDBJ whole genome shotgun (WGS) entry which is preliminary data.</text>
</comment>